<evidence type="ECO:0000256" key="1">
    <source>
        <dbReference type="SAM" id="MobiDB-lite"/>
    </source>
</evidence>
<evidence type="ECO:0000313" key="2">
    <source>
        <dbReference type="EMBL" id="GGM48117.1"/>
    </source>
</evidence>
<sequence>MAHNRNPAIDQWFHGHQFDQDRHLLLDLDQLTGLIIASNRAPAPDLTDDVLTAWYQELARHRRVLAQSEAAFIDQARRHGWSWQRIADALWLPNADAAHHRRSTLADELARVHQDGGWPGGPQSTGQDDE</sequence>
<accession>A0A8J3CCN4</accession>
<dbReference type="RefSeq" id="WP_189056007.1">
    <property type="nucleotide sequence ID" value="NZ_BMMK01000006.1"/>
</dbReference>
<name>A0A8J3CCN4_9PSEU</name>
<gene>
    <name evidence="2" type="ORF">GCM10012275_18960</name>
</gene>
<evidence type="ECO:0000313" key="3">
    <source>
        <dbReference type="Proteomes" id="UP000637578"/>
    </source>
</evidence>
<reference evidence="2" key="2">
    <citation type="submission" date="2020-09" db="EMBL/GenBank/DDBJ databases">
        <authorList>
            <person name="Sun Q."/>
            <person name="Zhou Y."/>
        </authorList>
    </citation>
    <scope>NUCLEOTIDE SEQUENCE</scope>
    <source>
        <strain evidence="2">CGMCC 4.5737</strain>
    </source>
</reference>
<dbReference type="Proteomes" id="UP000637578">
    <property type="component" value="Unassembled WGS sequence"/>
</dbReference>
<feature type="region of interest" description="Disordered" evidence="1">
    <location>
        <begin position="108"/>
        <end position="130"/>
    </location>
</feature>
<comment type="caution">
    <text evidence="2">The sequence shown here is derived from an EMBL/GenBank/DDBJ whole genome shotgun (WGS) entry which is preliminary data.</text>
</comment>
<protein>
    <submittedName>
        <fullName evidence="2">Uncharacterized protein</fullName>
    </submittedName>
</protein>
<proteinExistence type="predicted"/>
<organism evidence="2 3">
    <name type="scientific">Longimycelium tulufanense</name>
    <dbReference type="NCBI Taxonomy" id="907463"/>
    <lineage>
        <taxon>Bacteria</taxon>
        <taxon>Bacillati</taxon>
        <taxon>Actinomycetota</taxon>
        <taxon>Actinomycetes</taxon>
        <taxon>Pseudonocardiales</taxon>
        <taxon>Pseudonocardiaceae</taxon>
        <taxon>Longimycelium</taxon>
    </lineage>
</organism>
<keyword evidence="3" id="KW-1185">Reference proteome</keyword>
<dbReference type="EMBL" id="BMMK01000006">
    <property type="protein sequence ID" value="GGM48117.1"/>
    <property type="molecule type" value="Genomic_DNA"/>
</dbReference>
<dbReference type="AlphaFoldDB" id="A0A8J3CCN4"/>
<reference evidence="2" key="1">
    <citation type="journal article" date="2014" name="Int. J. Syst. Evol. Microbiol.">
        <title>Complete genome sequence of Corynebacterium casei LMG S-19264T (=DSM 44701T), isolated from a smear-ripened cheese.</title>
        <authorList>
            <consortium name="US DOE Joint Genome Institute (JGI-PGF)"/>
            <person name="Walter F."/>
            <person name="Albersmeier A."/>
            <person name="Kalinowski J."/>
            <person name="Ruckert C."/>
        </authorList>
    </citation>
    <scope>NUCLEOTIDE SEQUENCE</scope>
    <source>
        <strain evidence="2">CGMCC 4.5737</strain>
    </source>
</reference>